<dbReference type="CDD" id="cd03254">
    <property type="entry name" value="ABCC_Glucan_exporter_like"/>
    <property type="match status" value="1"/>
</dbReference>
<dbReference type="Gene3D" id="1.20.1560.10">
    <property type="entry name" value="ABC transporter type 1, transmembrane domain"/>
    <property type="match status" value="1"/>
</dbReference>
<keyword evidence="6 9" id="KW-1133">Transmembrane helix</keyword>
<evidence type="ECO:0000256" key="8">
    <source>
        <dbReference type="SAM" id="MobiDB-lite"/>
    </source>
</evidence>
<name>A0A644XDZ1_9ZZZZ</name>
<feature type="transmembrane region" description="Helical" evidence="9">
    <location>
        <begin position="83"/>
        <end position="107"/>
    </location>
</feature>
<dbReference type="FunFam" id="3.40.50.300:FF:000287">
    <property type="entry name" value="Multidrug ABC transporter ATP-binding protein"/>
    <property type="match status" value="1"/>
</dbReference>
<dbReference type="GO" id="GO:0016887">
    <property type="term" value="F:ATP hydrolysis activity"/>
    <property type="evidence" value="ECO:0007669"/>
    <property type="project" value="InterPro"/>
</dbReference>
<evidence type="ECO:0000259" key="10">
    <source>
        <dbReference type="PROSITE" id="PS50893"/>
    </source>
</evidence>
<keyword evidence="3 9" id="KW-0812">Transmembrane</keyword>
<feature type="transmembrane region" description="Helical" evidence="9">
    <location>
        <begin position="36"/>
        <end position="56"/>
    </location>
</feature>
<dbReference type="PANTHER" id="PTHR43394:SF1">
    <property type="entry name" value="ATP-BINDING CASSETTE SUB-FAMILY B MEMBER 10, MITOCHONDRIAL"/>
    <property type="match status" value="1"/>
</dbReference>
<dbReference type="InterPro" id="IPR003593">
    <property type="entry name" value="AAA+_ATPase"/>
</dbReference>
<dbReference type="InterPro" id="IPR036640">
    <property type="entry name" value="ABC1_TM_sf"/>
</dbReference>
<evidence type="ECO:0000256" key="1">
    <source>
        <dbReference type="ARBA" id="ARBA00004141"/>
    </source>
</evidence>
<dbReference type="PROSITE" id="PS50893">
    <property type="entry name" value="ABC_TRANSPORTER_2"/>
    <property type="match status" value="1"/>
</dbReference>
<dbReference type="SUPFAM" id="SSF52540">
    <property type="entry name" value="P-loop containing nucleoside triphosphate hydrolases"/>
    <property type="match status" value="1"/>
</dbReference>
<reference evidence="12" key="1">
    <citation type="submission" date="2019-08" db="EMBL/GenBank/DDBJ databases">
        <authorList>
            <person name="Kucharzyk K."/>
            <person name="Murdoch R.W."/>
            <person name="Higgins S."/>
            <person name="Loffler F."/>
        </authorList>
    </citation>
    <scope>NUCLEOTIDE SEQUENCE</scope>
</reference>
<accession>A0A644XDZ1</accession>
<dbReference type="Pfam" id="PF00005">
    <property type="entry name" value="ABC_tran"/>
    <property type="match status" value="1"/>
</dbReference>
<sequence length="602" mass="66406">MLKETEKKKPTREERKASLQKSKRTLRRILMEAKPIRWWLALAGFISVVSVGMVLAGPELLGKQTDVLYQFWANGTAIDMPSFIRQCAVLGGVYLIAGVCSLATMFIMNNVVSKLFTCELRIRMSDKIRRLAVKFVDDTPKGEVISRMTNDVSVLGNTVHTVLDLTISGIIKLVGITVIVFTIQPLMALSVVVLVPLSLTIASLISQRSEKHFSDGRDFIGKIYALNEEDFAGFATIKAFHLEDRQKRAHETLVDTAKGHLQSGYYLAGIVQPIVALTNNLAYIAICLLGGALAINGTINVGEVVAFVLYAKLFAGPLESISGGLSTMQHTLASAGRVYDLLDREEMVQPVERPLPQGGGHIRFEHVNFAYDPAKPLIQDLNIDVHPGQKVAIVGPTGGGKTTIVNLLMRFYDVDSGCITIDGVDTKSMDRADLRSMFSMVLQDTWLFSGSIYENIAYGKAGATREEVLEAARRAHIDFFVETLPEGYETQINEESTNVSSGQKQLLTIARAYLANRNILILDEATSNVDTRTEILIQQTMDELMRARTSFVIAHRLSTIVNADTILVVNDGQIVEQGTHQELLAKNGFYAEIYNSQYALLN</sequence>
<gene>
    <name evidence="12" type="ORF">SDC9_60477</name>
</gene>
<organism evidence="12">
    <name type="scientific">bioreactor metagenome</name>
    <dbReference type="NCBI Taxonomy" id="1076179"/>
    <lineage>
        <taxon>unclassified sequences</taxon>
        <taxon>metagenomes</taxon>
        <taxon>ecological metagenomes</taxon>
    </lineage>
</organism>
<evidence type="ECO:0000256" key="5">
    <source>
        <dbReference type="ARBA" id="ARBA00022840"/>
    </source>
</evidence>
<comment type="caution">
    <text evidence="12">The sequence shown here is derived from an EMBL/GenBank/DDBJ whole genome shotgun (WGS) entry which is preliminary data.</text>
</comment>
<dbReference type="AlphaFoldDB" id="A0A644XDZ1"/>
<dbReference type="InterPro" id="IPR003439">
    <property type="entry name" value="ABC_transporter-like_ATP-bd"/>
</dbReference>
<evidence type="ECO:0000256" key="7">
    <source>
        <dbReference type="ARBA" id="ARBA00023136"/>
    </source>
</evidence>
<dbReference type="InterPro" id="IPR017871">
    <property type="entry name" value="ABC_transporter-like_CS"/>
</dbReference>
<dbReference type="EMBL" id="VSSQ01002228">
    <property type="protein sequence ID" value="MPM14117.1"/>
    <property type="molecule type" value="Genomic_DNA"/>
</dbReference>
<evidence type="ECO:0000313" key="12">
    <source>
        <dbReference type="EMBL" id="MPM14117.1"/>
    </source>
</evidence>
<evidence type="ECO:0000256" key="4">
    <source>
        <dbReference type="ARBA" id="ARBA00022741"/>
    </source>
</evidence>
<dbReference type="SUPFAM" id="SSF90123">
    <property type="entry name" value="ABC transporter transmembrane region"/>
    <property type="match status" value="1"/>
</dbReference>
<keyword evidence="5 12" id="KW-0067">ATP-binding</keyword>
<dbReference type="InterPro" id="IPR027417">
    <property type="entry name" value="P-loop_NTPase"/>
</dbReference>
<dbReference type="GO" id="GO:0016020">
    <property type="term" value="C:membrane"/>
    <property type="evidence" value="ECO:0007669"/>
    <property type="project" value="UniProtKB-SubCell"/>
</dbReference>
<keyword evidence="2" id="KW-0813">Transport</keyword>
<evidence type="ECO:0000256" key="9">
    <source>
        <dbReference type="SAM" id="Phobius"/>
    </source>
</evidence>
<feature type="domain" description="ABC transmembrane type-1" evidence="11">
    <location>
        <begin position="41"/>
        <end position="330"/>
    </location>
</feature>
<protein>
    <submittedName>
        <fullName evidence="12">Putative ABC transporter ATP-binding protein</fullName>
    </submittedName>
</protein>
<dbReference type="GO" id="GO:0005524">
    <property type="term" value="F:ATP binding"/>
    <property type="evidence" value="ECO:0007669"/>
    <property type="project" value="UniProtKB-KW"/>
</dbReference>
<dbReference type="PANTHER" id="PTHR43394">
    <property type="entry name" value="ATP-DEPENDENT PERMEASE MDL1, MITOCHONDRIAL"/>
    <property type="match status" value="1"/>
</dbReference>
<keyword evidence="4" id="KW-0547">Nucleotide-binding</keyword>
<evidence type="ECO:0000256" key="2">
    <source>
        <dbReference type="ARBA" id="ARBA00022448"/>
    </source>
</evidence>
<evidence type="ECO:0000259" key="11">
    <source>
        <dbReference type="PROSITE" id="PS50929"/>
    </source>
</evidence>
<comment type="subcellular location">
    <subcellularLocation>
        <location evidence="1">Membrane</location>
        <topology evidence="1">Multi-pass membrane protein</topology>
    </subcellularLocation>
</comment>
<dbReference type="Pfam" id="PF00664">
    <property type="entry name" value="ABC_membrane"/>
    <property type="match status" value="1"/>
</dbReference>
<dbReference type="PROSITE" id="PS50929">
    <property type="entry name" value="ABC_TM1F"/>
    <property type="match status" value="1"/>
</dbReference>
<keyword evidence="7 9" id="KW-0472">Membrane</keyword>
<dbReference type="Gene3D" id="3.40.50.300">
    <property type="entry name" value="P-loop containing nucleotide triphosphate hydrolases"/>
    <property type="match status" value="1"/>
</dbReference>
<feature type="compositionally biased region" description="Basic and acidic residues" evidence="8">
    <location>
        <begin position="1"/>
        <end position="17"/>
    </location>
</feature>
<proteinExistence type="predicted"/>
<dbReference type="InterPro" id="IPR039421">
    <property type="entry name" value="Type_1_exporter"/>
</dbReference>
<evidence type="ECO:0000256" key="3">
    <source>
        <dbReference type="ARBA" id="ARBA00022692"/>
    </source>
</evidence>
<dbReference type="CDD" id="cd18547">
    <property type="entry name" value="ABC_6TM_Tm288_like"/>
    <property type="match status" value="1"/>
</dbReference>
<feature type="domain" description="ABC transporter" evidence="10">
    <location>
        <begin position="362"/>
        <end position="596"/>
    </location>
</feature>
<dbReference type="InterPro" id="IPR011527">
    <property type="entry name" value="ABC1_TM_dom"/>
</dbReference>
<dbReference type="PROSITE" id="PS00211">
    <property type="entry name" value="ABC_TRANSPORTER_1"/>
    <property type="match status" value="1"/>
</dbReference>
<feature type="region of interest" description="Disordered" evidence="8">
    <location>
        <begin position="1"/>
        <end position="20"/>
    </location>
</feature>
<dbReference type="SMART" id="SM00382">
    <property type="entry name" value="AAA"/>
    <property type="match status" value="1"/>
</dbReference>
<dbReference type="GO" id="GO:0015421">
    <property type="term" value="F:ABC-type oligopeptide transporter activity"/>
    <property type="evidence" value="ECO:0007669"/>
    <property type="project" value="TreeGrafter"/>
</dbReference>
<evidence type="ECO:0000256" key="6">
    <source>
        <dbReference type="ARBA" id="ARBA00022989"/>
    </source>
</evidence>